<reference evidence="1" key="1">
    <citation type="submission" date="2023-04" db="EMBL/GenBank/DDBJ databases">
        <title>Draft Genome sequencing of Naganishia species isolated from polar environments using Oxford Nanopore Technology.</title>
        <authorList>
            <person name="Leo P."/>
            <person name="Venkateswaran K."/>
        </authorList>
    </citation>
    <scope>NUCLEOTIDE SEQUENCE</scope>
    <source>
        <strain evidence="1">MNA-CCFEE 5425</strain>
    </source>
</reference>
<organism evidence="1 2">
    <name type="scientific">Naganishia vaughanmartiniae</name>
    <dbReference type="NCBI Taxonomy" id="1424756"/>
    <lineage>
        <taxon>Eukaryota</taxon>
        <taxon>Fungi</taxon>
        <taxon>Dikarya</taxon>
        <taxon>Basidiomycota</taxon>
        <taxon>Agaricomycotina</taxon>
        <taxon>Tremellomycetes</taxon>
        <taxon>Filobasidiales</taxon>
        <taxon>Filobasidiaceae</taxon>
        <taxon>Naganishia</taxon>
    </lineage>
</organism>
<evidence type="ECO:0000313" key="1">
    <source>
        <dbReference type="EMBL" id="KAJ9117051.1"/>
    </source>
</evidence>
<sequence length="63" mass="7232">MCKEYLSRGPPSASVKTVEYIKQLTDPDEKTVEQMMRGVREGYHVRRFGESESIVKKGPKDTK</sequence>
<dbReference type="EMBL" id="JASBWU010000013">
    <property type="protein sequence ID" value="KAJ9117051.1"/>
    <property type="molecule type" value="Genomic_DNA"/>
</dbReference>
<proteinExistence type="predicted"/>
<dbReference type="Proteomes" id="UP001243375">
    <property type="component" value="Unassembled WGS sequence"/>
</dbReference>
<comment type="caution">
    <text evidence="1">The sequence shown here is derived from an EMBL/GenBank/DDBJ whole genome shotgun (WGS) entry which is preliminary data.</text>
</comment>
<keyword evidence="2" id="KW-1185">Reference proteome</keyword>
<evidence type="ECO:0000313" key="2">
    <source>
        <dbReference type="Proteomes" id="UP001243375"/>
    </source>
</evidence>
<name>A0ACC2X077_9TREE</name>
<accession>A0ACC2X077</accession>
<gene>
    <name evidence="1" type="ORF">QFC22_004710</name>
</gene>
<protein>
    <submittedName>
        <fullName evidence="1">Uncharacterized protein</fullName>
    </submittedName>
</protein>